<dbReference type="AlphaFoldDB" id="A0A7X0SKN0"/>
<keyword evidence="3" id="KW-1185">Reference proteome</keyword>
<comment type="caution">
    <text evidence="2">The sequence shown here is derived from an EMBL/GenBank/DDBJ whole genome shotgun (WGS) entry which is preliminary data.</text>
</comment>
<gene>
    <name evidence="2" type="ORF">H7C18_12050</name>
</gene>
<feature type="transmembrane region" description="Helical" evidence="1">
    <location>
        <begin position="102"/>
        <end position="126"/>
    </location>
</feature>
<keyword evidence="1" id="KW-0812">Transmembrane</keyword>
<organism evidence="2 3">
    <name type="scientific">Cohnella zeiphila</name>
    <dbReference type="NCBI Taxonomy" id="2761120"/>
    <lineage>
        <taxon>Bacteria</taxon>
        <taxon>Bacillati</taxon>
        <taxon>Bacillota</taxon>
        <taxon>Bacilli</taxon>
        <taxon>Bacillales</taxon>
        <taxon>Paenibacillaceae</taxon>
        <taxon>Cohnella</taxon>
    </lineage>
</organism>
<evidence type="ECO:0000313" key="3">
    <source>
        <dbReference type="Proteomes" id="UP000564644"/>
    </source>
</evidence>
<dbReference type="EMBL" id="JACJVO010000013">
    <property type="protein sequence ID" value="MBB6731644.1"/>
    <property type="molecule type" value="Genomic_DNA"/>
</dbReference>
<accession>A0A7X0SKN0</accession>
<feature type="transmembrane region" description="Helical" evidence="1">
    <location>
        <begin position="27"/>
        <end position="46"/>
    </location>
</feature>
<evidence type="ECO:0000256" key="1">
    <source>
        <dbReference type="SAM" id="Phobius"/>
    </source>
</evidence>
<feature type="transmembrane region" description="Helical" evidence="1">
    <location>
        <begin position="180"/>
        <end position="198"/>
    </location>
</feature>
<dbReference type="RefSeq" id="WP_185129317.1">
    <property type="nucleotide sequence ID" value="NZ_JACJVO010000013.1"/>
</dbReference>
<protein>
    <submittedName>
        <fullName evidence="2">ABC transporter permease</fullName>
    </submittedName>
</protein>
<name>A0A7X0SKN0_9BACL</name>
<feature type="transmembrane region" description="Helical" evidence="1">
    <location>
        <begin position="58"/>
        <end position="75"/>
    </location>
</feature>
<dbReference type="Pfam" id="PF12730">
    <property type="entry name" value="ABC2_membrane_4"/>
    <property type="match status" value="1"/>
</dbReference>
<proteinExistence type="predicted"/>
<keyword evidence="1" id="KW-0472">Membrane</keyword>
<reference evidence="2 3" key="1">
    <citation type="submission" date="2020-08" db="EMBL/GenBank/DDBJ databases">
        <title>Cohnella phylogeny.</title>
        <authorList>
            <person name="Dunlap C."/>
        </authorList>
    </citation>
    <scope>NUCLEOTIDE SEQUENCE [LARGE SCALE GENOMIC DNA]</scope>
    <source>
        <strain evidence="2 3">CBP 2801</strain>
    </source>
</reference>
<feature type="transmembrane region" description="Helical" evidence="1">
    <location>
        <begin position="146"/>
        <end position="168"/>
    </location>
</feature>
<feature type="transmembrane region" description="Helical" evidence="1">
    <location>
        <begin position="218"/>
        <end position="239"/>
    </location>
</feature>
<keyword evidence="1" id="KW-1133">Transmembrane helix</keyword>
<dbReference type="Proteomes" id="UP000564644">
    <property type="component" value="Unassembled WGS sequence"/>
</dbReference>
<evidence type="ECO:0000313" key="2">
    <source>
        <dbReference type="EMBL" id="MBB6731644.1"/>
    </source>
</evidence>
<sequence length="248" mass="27536">MKSGTFNALYRHEFHMEFRRWLSRKGVWMYVGALVVLALAALTIWGGRGDFKPEYMLYATYAFPYLVFGISYRLVKREWSNGTYGWWLTLPFSRSKLMLAKYAASLAQAGLTLLVYFAAIVLLALYNAALHGTTAEGVRSFGAVAAQYLLVVAAIAPFMLSLGLLAGVLVRSRLKGISPLVWISFGVLGNALNWLNIARSADSNGDYEMSLFSSHSALAFWISFPVIWLLAALMLAGSVQICKKFMTL</sequence>